<keyword evidence="9 15" id="KW-0418">Kinase</keyword>
<dbReference type="UniPathway" id="UPA00277">
    <property type="reaction ID" value="UER00407"/>
</dbReference>
<dbReference type="Pfam" id="PF01687">
    <property type="entry name" value="Flavokinase"/>
    <property type="match status" value="1"/>
</dbReference>
<keyword evidence="18" id="KW-1185">Reference proteome</keyword>
<proteinExistence type="inferred from homology"/>
<keyword evidence="7 15" id="KW-0548">Nucleotidyltransferase</keyword>
<keyword evidence="10 15" id="KW-0274">FAD</keyword>
<evidence type="ECO:0000256" key="14">
    <source>
        <dbReference type="ARBA" id="ARBA00049494"/>
    </source>
</evidence>
<dbReference type="GO" id="GO:0003919">
    <property type="term" value="F:FMN adenylyltransferase activity"/>
    <property type="evidence" value="ECO:0007669"/>
    <property type="project" value="UniProtKB-UniRule"/>
</dbReference>
<evidence type="ECO:0000256" key="11">
    <source>
        <dbReference type="ARBA" id="ARBA00022840"/>
    </source>
</evidence>
<evidence type="ECO:0000256" key="2">
    <source>
        <dbReference type="ARBA" id="ARBA00004726"/>
    </source>
</evidence>
<name>A0A518BUZ9_9BACT</name>
<keyword evidence="5 15" id="KW-0288">FMN</keyword>
<evidence type="ECO:0000256" key="6">
    <source>
        <dbReference type="ARBA" id="ARBA00022679"/>
    </source>
</evidence>
<dbReference type="PIRSF" id="PIRSF004491">
    <property type="entry name" value="FAD_Synth"/>
    <property type="match status" value="1"/>
</dbReference>
<dbReference type="SUPFAM" id="SSF52374">
    <property type="entry name" value="Nucleotidylyl transferase"/>
    <property type="match status" value="1"/>
</dbReference>
<dbReference type="CDD" id="cd02064">
    <property type="entry name" value="FAD_synthetase_N"/>
    <property type="match status" value="1"/>
</dbReference>
<comment type="similarity">
    <text evidence="15">Belongs to the ribF family.</text>
</comment>
<comment type="function">
    <text evidence="1">Catalyzes the phosphorylation of riboflavin to FMN followed by the adenylation of FMN to FAD.</text>
</comment>
<dbReference type="EC" id="2.7.7.2" evidence="15"/>
<dbReference type="GO" id="GO:0008531">
    <property type="term" value="F:riboflavin kinase activity"/>
    <property type="evidence" value="ECO:0007669"/>
    <property type="project" value="UniProtKB-UniRule"/>
</dbReference>
<evidence type="ECO:0000313" key="17">
    <source>
        <dbReference type="EMBL" id="QDU70815.1"/>
    </source>
</evidence>
<dbReference type="InterPro" id="IPR002606">
    <property type="entry name" value="Riboflavin_kinase_bac"/>
</dbReference>
<evidence type="ECO:0000256" key="4">
    <source>
        <dbReference type="ARBA" id="ARBA00022630"/>
    </source>
</evidence>
<dbReference type="FunFam" id="2.40.30.30:FF:000003">
    <property type="entry name" value="Riboflavin biosynthesis protein"/>
    <property type="match status" value="1"/>
</dbReference>
<dbReference type="GO" id="GO:0009398">
    <property type="term" value="P:FMN biosynthetic process"/>
    <property type="evidence" value="ECO:0007669"/>
    <property type="project" value="UniProtKB-UniRule"/>
</dbReference>
<keyword evidence="11 15" id="KW-0067">ATP-binding</keyword>
<evidence type="ECO:0000313" key="18">
    <source>
        <dbReference type="Proteomes" id="UP000320386"/>
    </source>
</evidence>
<keyword evidence="4 15" id="KW-0285">Flavoprotein</keyword>
<evidence type="ECO:0000256" key="9">
    <source>
        <dbReference type="ARBA" id="ARBA00022777"/>
    </source>
</evidence>
<dbReference type="EC" id="2.7.1.26" evidence="15"/>
<dbReference type="Gene3D" id="2.40.30.30">
    <property type="entry name" value="Riboflavin kinase-like"/>
    <property type="match status" value="1"/>
</dbReference>
<evidence type="ECO:0000256" key="10">
    <source>
        <dbReference type="ARBA" id="ARBA00022827"/>
    </source>
</evidence>
<dbReference type="InterPro" id="IPR004821">
    <property type="entry name" value="Cyt_trans-like"/>
</dbReference>
<comment type="pathway">
    <text evidence="3 15">Cofactor biosynthesis; FMN biosynthesis; FMN from riboflavin (ATP route): step 1/1.</text>
</comment>
<dbReference type="SUPFAM" id="SSF82114">
    <property type="entry name" value="Riboflavin kinase-like"/>
    <property type="match status" value="1"/>
</dbReference>
<dbReference type="EMBL" id="CP036280">
    <property type="protein sequence ID" value="QDU70815.1"/>
    <property type="molecule type" value="Genomic_DNA"/>
</dbReference>
<reference evidence="17 18" key="1">
    <citation type="submission" date="2019-02" db="EMBL/GenBank/DDBJ databases">
        <title>Deep-cultivation of Planctomycetes and their phenomic and genomic characterization uncovers novel biology.</title>
        <authorList>
            <person name="Wiegand S."/>
            <person name="Jogler M."/>
            <person name="Boedeker C."/>
            <person name="Pinto D."/>
            <person name="Vollmers J."/>
            <person name="Rivas-Marin E."/>
            <person name="Kohn T."/>
            <person name="Peeters S.H."/>
            <person name="Heuer A."/>
            <person name="Rast P."/>
            <person name="Oberbeckmann S."/>
            <person name="Bunk B."/>
            <person name="Jeske O."/>
            <person name="Meyerdierks A."/>
            <person name="Storesund J.E."/>
            <person name="Kallscheuer N."/>
            <person name="Luecker S."/>
            <person name="Lage O.M."/>
            <person name="Pohl T."/>
            <person name="Merkel B.J."/>
            <person name="Hornburger P."/>
            <person name="Mueller R.-W."/>
            <person name="Bruemmer F."/>
            <person name="Labrenz M."/>
            <person name="Spormann A.M."/>
            <person name="Op den Camp H."/>
            <person name="Overmann J."/>
            <person name="Amann R."/>
            <person name="Jetten M.S.M."/>
            <person name="Mascher T."/>
            <person name="Medema M.H."/>
            <person name="Devos D.P."/>
            <person name="Kaster A.-K."/>
            <person name="Ovreas L."/>
            <person name="Rohde M."/>
            <person name="Galperin M.Y."/>
            <person name="Jogler C."/>
        </authorList>
    </citation>
    <scope>NUCLEOTIDE SEQUENCE [LARGE SCALE GENOMIC DNA]</scope>
    <source>
        <strain evidence="17 18">Pan265</strain>
    </source>
</reference>
<protein>
    <recommendedName>
        <fullName evidence="15">Riboflavin biosynthesis protein</fullName>
    </recommendedName>
    <domain>
        <recommendedName>
            <fullName evidence="15">Riboflavin kinase</fullName>
            <ecNumber evidence="15">2.7.1.26</ecNumber>
        </recommendedName>
        <alternativeName>
            <fullName evidence="15">Flavokinase</fullName>
        </alternativeName>
    </domain>
    <domain>
        <recommendedName>
            <fullName evidence="15">FMN adenylyltransferase</fullName>
            <ecNumber evidence="15">2.7.7.2</ecNumber>
        </recommendedName>
        <alternativeName>
            <fullName evidence="15">FAD pyrophosphorylase</fullName>
        </alternativeName>
        <alternativeName>
            <fullName evidence="15">FAD synthase</fullName>
        </alternativeName>
    </domain>
</protein>
<evidence type="ECO:0000256" key="3">
    <source>
        <dbReference type="ARBA" id="ARBA00005201"/>
    </source>
</evidence>
<dbReference type="Proteomes" id="UP000320386">
    <property type="component" value="Chromosome"/>
</dbReference>
<keyword evidence="12" id="KW-0511">Multifunctional enzyme</keyword>
<dbReference type="OrthoDB" id="9803667at2"/>
<organism evidence="17 18">
    <name type="scientific">Mucisphaera calidilacus</name>
    <dbReference type="NCBI Taxonomy" id="2527982"/>
    <lineage>
        <taxon>Bacteria</taxon>
        <taxon>Pseudomonadati</taxon>
        <taxon>Planctomycetota</taxon>
        <taxon>Phycisphaerae</taxon>
        <taxon>Phycisphaerales</taxon>
        <taxon>Phycisphaeraceae</taxon>
        <taxon>Mucisphaera</taxon>
    </lineage>
</organism>
<evidence type="ECO:0000256" key="5">
    <source>
        <dbReference type="ARBA" id="ARBA00022643"/>
    </source>
</evidence>
<evidence type="ECO:0000259" key="16">
    <source>
        <dbReference type="SMART" id="SM00904"/>
    </source>
</evidence>
<keyword evidence="8 15" id="KW-0547">Nucleotide-binding</keyword>
<evidence type="ECO:0000256" key="8">
    <source>
        <dbReference type="ARBA" id="ARBA00022741"/>
    </source>
</evidence>
<gene>
    <name evidence="17" type="primary">ribF</name>
    <name evidence="17" type="ORF">Pan265_06520</name>
</gene>
<dbReference type="NCBIfam" id="TIGR00083">
    <property type="entry name" value="ribF"/>
    <property type="match status" value="1"/>
</dbReference>
<evidence type="ECO:0000256" key="7">
    <source>
        <dbReference type="ARBA" id="ARBA00022695"/>
    </source>
</evidence>
<dbReference type="InterPro" id="IPR014729">
    <property type="entry name" value="Rossmann-like_a/b/a_fold"/>
</dbReference>
<evidence type="ECO:0000256" key="1">
    <source>
        <dbReference type="ARBA" id="ARBA00002121"/>
    </source>
</evidence>
<dbReference type="InterPro" id="IPR023468">
    <property type="entry name" value="Riboflavin_kinase"/>
</dbReference>
<comment type="catalytic activity">
    <reaction evidence="14 15">
        <text>FMN + ATP + H(+) = FAD + diphosphate</text>
        <dbReference type="Rhea" id="RHEA:17237"/>
        <dbReference type="ChEBI" id="CHEBI:15378"/>
        <dbReference type="ChEBI" id="CHEBI:30616"/>
        <dbReference type="ChEBI" id="CHEBI:33019"/>
        <dbReference type="ChEBI" id="CHEBI:57692"/>
        <dbReference type="ChEBI" id="CHEBI:58210"/>
        <dbReference type="EC" id="2.7.7.2"/>
    </reaction>
</comment>
<comment type="pathway">
    <text evidence="2 15">Cofactor biosynthesis; FAD biosynthesis; FAD from FMN: step 1/1.</text>
</comment>
<dbReference type="AlphaFoldDB" id="A0A518BUZ9"/>
<sequence>MPDRTVITIGNFDGVHLGHRAILRNARALADENHATLLALSFDPHPATRLHPDTVPPRLTTRAQRETALRHAGADHVIFLTPDRATLDLEPEAFIRQLIDDHHPVAFVEGPDFRFGHNRRGDLDMLRDLGRQHDFQVHITQPVGVTLHDRWQHTASSSLARWLIGRGRVEDATLVLGRPFALQSTVTRGEQRGRTIGFPTINLHPQPIADMILPADGVYAGTACLRKREHPAAISVGTKPSFDADALTVEAHLLDFDQDVYDQPVTLEFTRWLRDQARFPDLDALTDQLARDVEQVRTHADKGRLAPTARAMAPIISRL</sequence>
<evidence type="ECO:0000256" key="12">
    <source>
        <dbReference type="ARBA" id="ARBA00023268"/>
    </source>
</evidence>
<dbReference type="GO" id="GO:0006747">
    <property type="term" value="P:FAD biosynthetic process"/>
    <property type="evidence" value="ECO:0007669"/>
    <property type="project" value="UniProtKB-UniRule"/>
</dbReference>
<feature type="domain" description="Riboflavin kinase" evidence="16">
    <location>
        <begin position="175"/>
        <end position="301"/>
    </location>
</feature>
<evidence type="ECO:0000256" key="13">
    <source>
        <dbReference type="ARBA" id="ARBA00047880"/>
    </source>
</evidence>
<comment type="catalytic activity">
    <reaction evidence="13 15">
        <text>riboflavin + ATP = FMN + ADP + H(+)</text>
        <dbReference type="Rhea" id="RHEA:14357"/>
        <dbReference type="ChEBI" id="CHEBI:15378"/>
        <dbReference type="ChEBI" id="CHEBI:30616"/>
        <dbReference type="ChEBI" id="CHEBI:57986"/>
        <dbReference type="ChEBI" id="CHEBI:58210"/>
        <dbReference type="ChEBI" id="CHEBI:456216"/>
        <dbReference type="EC" id="2.7.1.26"/>
    </reaction>
</comment>
<keyword evidence="6 15" id="KW-0808">Transferase</keyword>
<dbReference type="GO" id="GO:0009231">
    <property type="term" value="P:riboflavin biosynthetic process"/>
    <property type="evidence" value="ECO:0007669"/>
    <property type="project" value="InterPro"/>
</dbReference>
<dbReference type="Gene3D" id="3.40.50.620">
    <property type="entry name" value="HUPs"/>
    <property type="match status" value="1"/>
</dbReference>
<dbReference type="GO" id="GO:0005524">
    <property type="term" value="F:ATP binding"/>
    <property type="evidence" value="ECO:0007669"/>
    <property type="project" value="UniProtKB-UniRule"/>
</dbReference>
<dbReference type="NCBIfam" id="TIGR00125">
    <property type="entry name" value="cyt_tran_rel"/>
    <property type="match status" value="1"/>
</dbReference>
<dbReference type="PANTHER" id="PTHR22749:SF6">
    <property type="entry name" value="RIBOFLAVIN KINASE"/>
    <property type="match status" value="1"/>
</dbReference>
<dbReference type="KEGG" id="mcad:Pan265_06520"/>
<dbReference type="SMART" id="SM00904">
    <property type="entry name" value="Flavokinase"/>
    <property type="match status" value="1"/>
</dbReference>
<dbReference type="RefSeq" id="WP_145444959.1">
    <property type="nucleotide sequence ID" value="NZ_CP036280.1"/>
</dbReference>
<dbReference type="InterPro" id="IPR015865">
    <property type="entry name" value="Riboflavin_kinase_bac/euk"/>
</dbReference>
<evidence type="ECO:0000256" key="15">
    <source>
        <dbReference type="PIRNR" id="PIRNR004491"/>
    </source>
</evidence>
<dbReference type="Pfam" id="PF06574">
    <property type="entry name" value="FAD_syn"/>
    <property type="match status" value="1"/>
</dbReference>
<dbReference type="InterPro" id="IPR015864">
    <property type="entry name" value="FAD_synthase"/>
</dbReference>
<dbReference type="UniPathway" id="UPA00276">
    <property type="reaction ID" value="UER00406"/>
</dbReference>
<dbReference type="InterPro" id="IPR023465">
    <property type="entry name" value="Riboflavin_kinase_dom_sf"/>
</dbReference>
<dbReference type="PANTHER" id="PTHR22749">
    <property type="entry name" value="RIBOFLAVIN KINASE/FMN ADENYLYLTRANSFERASE"/>
    <property type="match status" value="1"/>
</dbReference>
<accession>A0A518BUZ9</accession>